<dbReference type="PANTHER" id="PTHR33990">
    <property type="entry name" value="PROTEIN YJDN-RELATED"/>
    <property type="match status" value="1"/>
</dbReference>
<dbReference type="CDD" id="cd06588">
    <property type="entry name" value="PhnB_like"/>
    <property type="match status" value="1"/>
</dbReference>
<dbReference type="Gene3D" id="3.10.180.10">
    <property type="entry name" value="2,3-Dihydroxybiphenyl 1,2-Dioxygenase, domain 1"/>
    <property type="match status" value="1"/>
</dbReference>
<gene>
    <name evidence="2" type="ORF">JMN32_16630</name>
</gene>
<comment type="caution">
    <text evidence="2">The sequence shown here is derived from an EMBL/GenBank/DDBJ whole genome shotgun (WGS) entry which is preliminary data.</text>
</comment>
<evidence type="ECO:0000259" key="1">
    <source>
        <dbReference type="Pfam" id="PF06983"/>
    </source>
</evidence>
<dbReference type="InterPro" id="IPR009725">
    <property type="entry name" value="3_dmu_93_MTrfase"/>
</dbReference>
<sequence>MAQLSTQKITPFLWFEANGQEGAEYYTSIFPNSRIISKAPMVTTFELCGQRFSILEAGPHDTFNDSVSFYIDCKDQEEVDYYWNTLVNDGGKESMCGWLQDKYGVRWQIVPEALITLSNDSDAEKARKVFGAMMKMKKIIFSELEEAYNS</sequence>
<proteinExistence type="predicted"/>
<evidence type="ECO:0000313" key="3">
    <source>
        <dbReference type="Proteomes" id="UP000614216"/>
    </source>
</evidence>
<accession>A0A937FXN0</accession>
<name>A0A937FXN0_9BACT</name>
<evidence type="ECO:0000313" key="2">
    <source>
        <dbReference type="EMBL" id="MBL6447944.1"/>
    </source>
</evidence>
<reference evidence="2" key="1">
    <citation type="submission" date="2021-01" db="EMBL/GenBank/DDBJ databases">
        <title>Fulvivirga kasyanovii gen. nov., sp nov., a novel member of the phylum Bacteroidetes isolated from seawater in a mussel farm.</title>
        <authorList>
            <person name="Zhao L.-H."/>
            <person name="Wang Z.-J."/>
        </authorList>
    </citation>
    <scope>NUCLEOTIDE SEQUENCE</scope>
    <source>
        <strain evidence="2">29W222</strain>
    </source>
</reference>
<dbReference type="PIRSF" id="PIRSF021700">
    <property type="entry name" value="3_dmu_93_MTrfase"/>
    <property type="match status" value="1"/>
</dbReference>
<feature type="domain" description="PhnB-like" evidence="1">
    <location>
        <begin position="7"/>
        <end position="110"/>
    </location>
</feature>
<dbReference type="RefSeq" id="WP_202857487.1">
    <property type="nucleotide sequence ID" value="NZ_JAEUGD010000058.1"/>
</dbReference>
<dbReference type="Pfam" id="PF06983">
    <property type="entry name" value="3-dmu-9_3-mt"/>
    <property type="match status" value="1"/>
</dbReference>
<dbReference type="AlphaFoldDB" id="A0A937FXN0"/>
<dbReference type="SUPFAM" id="SSF54593">
    <property type="entry name" value="Glyoxalase/Bleomycin resistance protein/Dihydroxybiphenyl dioxygenase"/>
    <property type="match status" value="1"/>
</dbReference>
<dbReference type="InterPro" id="IPR029068">
    <property type="entry name" value="Glyas_Bleomycin-R_OHBP_Dase"/>
</dbReference>
<keyword evidence="3" id="KW-1185">Reference proteome</keyword>
<dbReference type="Proteomes" id="UP000614216">
    <property type="component" value="Unassembled WGS sequence"/>
</dbReference>
<dbReference type="InterPro" id="IPR028973">
    <property type="entry name" value="PhnB-like"/>
</dbReference>
<organism evidence="2 3">
    <name type="scientific">Fulvivirga marina</name>
    <dbReference type="NCBI Taxonomy" id="2494733"/>
    <lineage>
        <taxon>Bacteria</taxon>
        <taxon>Pseudomonadati</taxon>
        <taxon>Bacteroidota</taxon>
        <taxon>Cytophagia</taxon>
        <taxon>Cytophagales</taxon>
        <taxon>Fulvivirgaceae</taxon>
        <taxon>Fulvivirga</taxon>
    </lineage>
</organism>
<dbReference type="EMBL" id="JAEUGD010000058">
    <property type="protein sequence ID" value="MBL6447944.1"/>
    <property type="molecule type" value="Genomic_DNA"/>
</dbReference>
<dbReference type="PANTHER" id="PTHR33990:SF2">
    <property type="entry name" value="PHNB-LIKE DOMAIN-CONTAINING PROTEIN"/>
    <property type="match status" value="1"/>
</dbReference>
<protein>
    <submittedName>
        <fullName evidence="2">VOC family protein</fullName>
    </submittedName>
</protein>